<dbReference type="Pfam" id="PF13561">
    <property type="entry name" value="adh_short_C2"/>
    <property type="match status" value="1"/>
</dbReference>
<dbReference type="PANTHER" id="PTHR42879">
    <property type="entry name" value="3-OXOACYL-(ACYL-CARRIER-PROTEIN) REDUCTASE"/>
    <property type="match status" value="1"/>
</dbReference>
<sequence length="264" mass="27844">MRLDLSGKTALVTGSTQGIGWAIAAGLARSGARVGVNGRGADTVNAGVERLRAEVTGADVVAVPADVATDEGAAAVTEALPDVDILVNNLGIFEATPALEITDAQWRRYFEVNVLAAVRLTRAYLPGMTARGWGRVQYIASDSAVVIPAEMIHYGMTKTALLAVSRGFAKEAAGTGVTVNSVIAGPTHTGGVEDFVYQLVDRSLPWDEAQREFMRRHRPQSLLQRLIEPEEIANLVVYLSSAQASATTGAAVRVDGGYVDAILP</sequence>
<keyword evidence="4" id="KW-1185">Reference proteome</keyword>
<dbReference type="InterPro" id="IPR020904">
    <property type="entry name" value="Sc_DH/Rdtase_CS"/>
</dbReference>
<organism evidence="3 4">
    <name type="scientific">Jiangella rhizosphaerae</name>
    <dbReference type="NCBI Taxonomy" id="2293569"/>
    <lineage>
        <taxon>Bacteria</taxon>
        <taxon>Bacillati</taxon>
        <taxon>Actinomycetota</taxon>
        <taxon>Actinomycetes</taxon>
        <taxon>Jiangellales</taxon>
        <taxon>Jiangellaceae</taxon>
        <taxon>Jiangella</taxon>
    </lineage>
</organism>
<proteinExistence type="inferred from homology"/>
<evidence type="ECO:0000313" key="4">
    <source>
        <dbReference type="Proteomes" id="UP000284057"/>
    </source>
</evidence>
<dbReference type="PROSITE" id="PS00061">
    <property type="entry name" value="ADH_SHORT"/>
    <property type="match status" value="1"/>
</dbReference>
<dbReference type="PRINTS" id="PR00081">
    <property type="entry name" value="GDHRDH"/>
</dbReference>
<reference evidence="3 4" key="1">
    <citation type="submission" date="2018-09" db="EMBL/GenBank/DDBJ databases">
        <title>Isolation, diversity and antifungal activity of actinobacteria from wheat.</title>
        <authorList>
            <person name="Han C."/>
        </authorList>
    </citation>
    <scope>NUCLEOTIDE SEQUENCE [LARGE SCALE GENOMIC DNA]</scope>
    <source>
        <strain evidence="3 4">NEAU-YY265</strain>
    </source>
</reference>
<evidence type="ECO:0000313" key="3">
    <source>
        <dbReference type="EMBL" id="RIQ20811.1"/>
    </source>
</evidence>
<dbReference type="EMBL" id="QUAL01000158">
    <property type="protein sequence ID" value="RIQ20811.1"/>
    <property type="molecule type" value="Genomic_DNA"/>
</dbReference>
<dbReference type="FunFam" id="3.40.50.720:FF:000084">
    <property type="entry name" value="Short-chain dehydrogenase reductase"/>
    <property type="match status" value="1"/>
</dbReference>
<accession>A0A418KP27</accession>
<dbReference type="RefSeq" id="WP_119660951.1">
    <property type="nucleotide sequence ID" value="NZ_QUAL01000158.1"/>
</dbReference>
<dbReference type="GO" id="GO:0016491">
    <property type="term" value="F:oxidoreductase activity"/>
    <property type="evidence" value="ECO:0007669"/>
    <property type="project" value="UniProtKB-KW"/>
</dbReference>
<name>A0A418KP27_9ACTN</name>
<evidence type="ECO:0000256" key="2">
    <source>
        <dbReference type="ARBA" id="ARBA00023002"/>
    </source>
</evidence>
<gene>
    <name evidence="3" type="ORF">DY240_16545</name>
</gene>
<keyword evidence="2" id="KW-0560">Oxidoreductase</keyword>
<dbReference type="CDD" id="cd05233">
    <property type="entry name" value="SDR_c"/>
    <property type="match status" value="1"/>
</dbReference>
<dbReference type="InterPro" id="IPR002347">
    <property type="entry name" value="SDR_fam"/>
</dbReference>
<dbReference type="AlphaFoldDB" id="A0A418KP27"/>
<dbReference type="SUPFAM" id="SSF51735">
    <property type="entry name" value="NAD(P)-binding Rossmann-fold domains"/>
    <property type="match status" value="1"/>
</dbReference>
<comment type="caution">
    <text evidence="3">The sequence shown here is derived from an EMBL/GenBank/DDBJ whole genome shotgun (WGS) entry which is preliminary data.</text>
</comment>
<dbReference type="GO" id="GO:0032787">
    <property type="term" value="P:monocarboxylic acid metabolic process"/>
    <property type="evidence" value="ECO:0007669"/>
    <property type="project" value="UniProtKB-ARBA"/>
</dbReference>
<dbReference type="Gene3D" id="3.40.50.720">
    <property type="entry name" value="NAD(P)-binding Rossmann-like Domain"/>
    <property type="match status" value="1"/>
</dbReference>
<dbReference type="InterPro" id="IPR050259">
    <property type="entry name" value="SDR"/>
</dbReference>
<dbReference type="InterPro" id="IPR036291">
    <property type="entry name" value="NAD(P)-bd_dom_sf"/>
</dbReference>
<evidence type="ECO:0000256" key="1">
    <source>
        <dbReference type="ARBA" id="ARBA00006484"/>
    </source>
</evidence>
<dbReference type="Proteomes" id="UP000284057">
    <property type="component" value="Unassembled WGS sequence"/>
</dbReference>
<dbReference type="OrthoDB" id="9793325at2"/>
<dbReference type="PANTHER" id="PTHR42879:SF2">
    <property type="entry name" value="3-OXOACYL-[ACYL-CARRIER-PROTEIN] REDUCTASE FABG"/>
    <property type="match status" value="1"/>
</dbReference>
<comment type="similarity">
    <text evidence="1">Belongs to the short-chain dehydrogenases/reductases (SDR) family.</text>
</comment>
<protein>
    <submittedName>
        <fullName evidence="3">SDR family oxidoreductase</fullName>
    </submittedName>
</protein>